<evidence type="ECO:0000313" key="1">
    <source>
        <dbReference type="EMBL" id="UCQ01936.1"/>
    </source>
</evidence>
<organism evidence="1 2">
    <name type="scientific">Edwardsiella tarda ATCC 15947 = NBRC 105688</name>
    <dbReference type="NCBI Taxonomy" id="667121"/>
    <lineage>
        <taxon>Bacteria</taxon>
        <taxon>Pseudomonadati</taxon>
        <taxon>Pseudomonadota</taxon>
        <taxon>Gammaproteobacteria</taxon>
        <taxon>Enterobacterales</taxon>
        <taxon>Hafniaceae</taxon>
        <taxon>Edwardsiella</taxon>
    </lineage>
</organism>
<keyword evidence="1" id="KW-0614">Plasmid</keyword>
<sequence length="601" mass="65842">MNRLIFILYVKEEIFMSGNGGDNAHGNAFGGGRSPGVSNDHGTSRGSTGGYGDHNLGGRTRDNGDGTLTTTDHRGSITHYGGRERPDAGWSRGGNSGNNSRNGESHGSNNSMAKDSYSHASVVFGTPALLSPVGTLSVFTSGAIDDAIAAALNLLKNIPTANLGAMRFGLWGVAAYAVLPTEIAKDDPSMMSHIVTGLPLNNVVNSPATSLPTQEATLINTRVVDFVDEGKQKIGVIAAHSLPMSVPNVLAKPTDKPNVFTASIASDIPDVKIGFDSRPPVEVTRNFFKKETINHLTPVKGLSKISPAKAVGFWGGARSRDAIVSFPKESGREPIYVSVIPVSTPNDIKSRQDDIDRQKLLWDAFHPVEVAERELVLAQKELDHADNDVKAKRSTLARLEPELAEAKWNAENVIRGWGGWQYYHKKQVNAYKSKQAEYSAANAALNNALERRKEKEKKVKEAKDKFDKENKRNKPGVATGKGKPVGNKWLDNADKESGAPIPDRTADKLRGKEFKNFDDFRKKFWEEVSKDPELSKQFKNQNKTNIQKGKAPFAKKKDQVGGRERFELHHDKPISQDGGVYDMDNLRITTPKRHIDIHRGK</sequence>
<evidence type="ECO:0000313" key="2">
    <source>
        <dbReference type="Proteomes" id="UP000245918"/>
    </source>
</evidence>
<reference evidence="1" key="1">
    <citation type="submission" date="2021-09" db="EMBL/GenBank/DDBJ databases">
        <title>Comparative genomics of Edwardsiella genus reveals species-based diversity.</title>
        <authorList>
            <person name="Tekedar H.C."/>
            <person name="Kumru S."/>
            <person name="Waldbieser G.C."/>
            <person name="Reichley S.R."/>
            <person name="Lawrence M.L."/>
            <person name="Griffin M.J."/>
        </authorList>
    </citation>
    <scope>NUCLEOTIDE SEQUENCE</scope>
    <source>
        <strain evidence="1">ATCC 15947</strain>
    </source>
</reference>
<gene>
    <name evidence="1" type="ORF">DCL27_16870</name>
</gene>
<geneLocation type="plasmid" evidence="1 2">
    <name>pET-ATCC-159-2</name>
</geneLocation>
<dbReference type="Proteomes" id="UP000245918">
    <property type="component" value="Plasmid pET-ATCC-159-2"/>
</dbReference>
<accession>A0AC61TMI6</accession>
<keyword evidence="2" id="KW-1185">Reference proteome</keyword>
<protein>
    <submittedName>
        <fullName evidence="1">Colicin</fullName>
    </submittedName>
</protein>
<dbReference type="EMBL" id="CP084507">
    <property type="protein sequence ID" value="UCQ01936.1"/>
    <property type="molecule type" value="Genomic_DNA"/>
</dbReference>
<proteinExistence type="predicted"/>
<name>A0AC61TMI6_EDWTA</name>